<dbReference type="Gene3D" id="3.30.420.10">
    <property type="entry name" value="Ribonuclease H-like superfamily/Ribonuclease H"/>
    <property type="match status" value="1"/>
</dbReference>
<accession>A0A1I8NKG9</accession>
<dbReference type="PANTHER" id="PTHR46060:SF1">
    <property type="entry name" value="MARINER MOS1 TRANSPOSASE-LIKE PROTEIN"/>
    <property type="match status" value="1"/>
</dbReference>
<dbReference type="VEuPathDB" id="VectorBase:MDOA016618"/>
<dbReference type="STRING" id="7370.A0A1I8NKG9"/>
<reference evidence="1" key="1">
    <citation type="submission" date="2020-05" db="UniProtKB">
        <authorList>
            <consortium name="EnsemblMetazoa"/>
        </authorList>
    </citation>
    <scope>IDENTIFICATION</scope>
    <source>
        <strain evidence="1">Aabys</strain>
    </source>
</reference>
<name>A0A1I8NKG9_MUSDO</name>
<dbReference type="EnsemblMetazoa" id="MDOA016618-RA">
    <property type="protein sequence ID" value="MDOA016618-PA"/>
    <property type="gene ID" value="MDOA016618"/>
</dbReference>
<dbReference type="InterPro" id="IPR052709">
    <property type="entry name" value="Transposase-MT_Hybrid"/>
</dbReference>
<sequence length="135" mass="16528">MVLNDRQIKVREIANIMGISNDQVHLIIHEELQMKKLSARWVPHLLTVEQKRIRMNISQACLDRFKRKKDFKRRFITVDETWIRHYIQRQKNNPNSGLKLEEVSQRRKQQFNRLVRLWQLNVQIREKRPGLQHKK</sequence>
<dbReference type="PANTHER" id="PTHR46060">
    <property type="entry name" value="MARINER MOS1 TRANSPOSASE-LIKE PROTEIN"/>
    <property type="match status" value="1"/>
</dbReference>
<organism evidence="1">
    <name type="scientific">Musca domestica</name>
    <name type="common">House fly</name>
    <dbReference type="NCBI Taxonomy" id="7370"/>
    <lineage>
        <taxon>Eukaryota</taxon>
        <taxon>Metazoa</taxon>
        <taxon>Ecdysozoa</taxon>
        <taxon>Arthropoda</taxon>
        <taxon>Hexapoda</taxon>
        <taxon>Insecta</taxon>
        <taxon>Pterygota</taxon>
        <taxon>Neoptera</taxon>
        <taxon>Endopterygota</taxon>
        <taxon>Diptera</taxon>
        <taxon>Brachycera</taxon>
        <taxon>Muscomorpha</taxon>
        <taxon>Muscoidea</taxon>
        <taxon>Muscidae</taxon>
        <taxon>Musca</taxon>
    </lineage>
</organism>
<protein>
    <submittedName>
        <fullName evidence="1">Uncharacterized protein</fullName>
    </submittedName>
</protein>
<evidence type="ECO:0000313" key="1">
    <source>
        <dbReference type="EnsemblMetazoa" id="MDOA016618-PA"/>
    </source>
</evidence>
<dbReference type="AlphaFoldDB" id="A0A1I8NKG9"/>
<dbReference type="GO" id="GO:0003676">
    <property type="term" value="F:nucleic acid binding"/>
    <property type="evidence" value="ECO:0007669"/>
    <property type="project" value="InterPro"/>
</dbReference>
<dbReference type="InterPro" id="IPR036397">
    <property type="entry name" value="RNaseH_sf"/>
</dbReference>
<proteinExistence type="predicted"/>